<dbReference type="InterPro" id="IPR036909">
    <property type="entry name" value="Cyt_c-like_dom_sf"/>
</dbReference>
<organism evidence="9 10">
    <name type="scientific">Pseudovibrio denitrificans</name>
    <dbReference type="NCBI Taxonomy" id="258256"/>
    <lineage>
        <taxon>Bacteria</taxon>
        <taxon>Pseudomonadati</taxon>
        <taxon>Pseudomonadota</taxon>
        <taxon>Alphaproteobacteria</taxon>
        <taxon>Hyphomicrobiales</taxon>
        <taxon>Stappiaceae</taxon>
        <taxon>Pseudovibrio</taxon>
    </lineage>
</organism>
<dbReference type="Proteomes" id="UP000183371">
    <property type="component" value="Unassembled WGS sequence"/>
</dbReference>
<dbReference type="RefSeq" id="WP_083416568.1">
    <property type="nucleotide sequence ID" value="NZ_FPBD01000001.1"/>
</dbReference>
<keyword evidence="4" id="KW-0249">Electron transport</keyword>
<dbReference type="InterPro" id="IPR051811">
    <property type="entry name" value="Cytochrome_c550/c551-like"/>
</dbReference>
<dbReference type="GO" id="GO:0009055">
    <property type="term" value="F:electron transfer activity"/>
    <property type="evidence" value="ECO:0007669"/>
    <property type="project" value="InterPro"/>
</dbReference>
<evidence type="ECO:0000313" key="9">
    <source>
        <dbReference type="EMBL" id="SFT50873.1"/>
    </source>
</evidence>
<dbReference type="PANTHER" id="PTHR37823">
    <property type="entry name" value="CYTOCHROME C-553-LIKE"/>
    <property type="match status" value="1"/>
</dbReference>
<gene>
    <name evidence="9" type="ORF">SAMN05444141_101939</name>
</gene>
<keyword evidence="7" id="KW-0812">Transmembrane</keyword>
<keyword evidence="3 6" id="KW-0479">Metal-binding</keyword>
<protein>
    <submittedName>
        <fullName evidence="9">Cytochrome C oxidase, cbb3-type, subunit III</fullName>
    </submittedName>
</protein>
<proteinExistence type="predicted"/>
<dbReference type="Pfam" id="PF00034">
    <property type="entry name" value="Cytochrom_C"/>
    <property type="match status" value="1"/>
</dbReference>
<feature type="transmembrane region" description="Helical" evidence="7">
    <location>
        <begin position="7"/>
        <end position="28"/>
    </location>
</feature>
<dbReference type="EMBL" id="FPBD01000001">
    <property type="protein sequence ID" value="SFT50873.1"/>
    <property type="molecule type" value="Genomic_DNA"/>
</dbReference>
<keyword evidence="7" id="KW-1133">Transmembrane helix</keyword>
<evidence type="ECO:0000256" key="1">
    <source>
        <dbReference type="ARBA" id="ARBA00022448"/>
    </source>
</evidence>
<accession>A0A1I6YK53</accession>
<sequence>MKIVENLPKLFVLGFFGIGAGVLIFKAFETEESSESLAITLPSFTSEAQAGEVVFNDNCAACHGSNATGTNNGPPLVHNIYNPGHHDDASFYRAVENGVPRHHWPFGNMPKQSHVTKDEVTSIIRYIRELQLANGISYKPHNM</sequence>
<dbReference type="PANTHER" id="PTHR37823:SF1">
    <property type="entry name" value="CYTOCHROME C-553-LIKE"/>
    <property type="match status" value="1"/>
</dbReference>
<keyword evidence="1" id="KW-0813">Transport</keyword>
<keyword evidence="5 6" id="KW-0408">Iron</keyword>
<reference evidence="10" key="1">
    <citation type="submission" date="2016-10" db="EMBL/GenBank/DDBJ databases">
        <authorList>
            <person name="Varghese N."/>
            <person name="Submissions S."/>
        </authorList>
    </citation>
    <scope>NUCLEOTIDE SEQUENCE [LARGE SCALE GENOMIC DNA]</scope>
    <source>
        <strain evidence="10">DSM 17465</strain>
    </source>
</reference>
<dbReference type="SUPFAM" id="SSF46626">
    <property type="entry name" value="Cytochrome c"/>
    <property type="match status" value="1"/>
</dbReference>
<feature type="domain" description="Cytochrome c" evidence="8">
    <location>
        <begin position="46"/>
        <end position="131"/>
    </location>
</feature>
<evidence type="ECO:0000256" key="5">
    <source>
        <dbReference type="ARBA" id="ARBA00023004"/>
    </source>
</evidence>
<evidence type="ECO:0000259" key="8">
    <source>
        <dbReference type="PROSITE" id="PS51007"/>
    </source>
</evidence>
<evidence type="ECO:0000313" key="10">
    <source>
        <dbReference type="Proteomes" id="UP000183371"/>
    </source>
</evidence>
<evidence type="ECO:0000256" key="2">
    <source>
        <dbReference type="ARBA" id="ARBA00022617"/>
    </source>
</evidence>
<dbReference type="PROSITE" id="PS51007">
    <property type="entry name" value="CYTC"/>
    <property type="match status" value="1"/>
</dbReference>
<keyword evidence="10" id="KW-1185">Reference proteome</keyword>
<evidence type="ECO:0000256" key="4">
    <source>
        <dbReference type="ARBA" id="ARBA00022982"/>
    </source>
</evidence>
<dbReference type="Gene3D" id="1.10.760.10">
    <property type="entry name" value="Cytochrome c-like domain"/>
    <property type="match status" value="1"/>
</dbReference>
<keyword evidence="2 6" id="KW-0349">Heme</keyword>
<evidence type="ECO:0000256" key="7">
    <source>
        <dbReference type="SAM" id="Phobius"/>
    </source>
</evidence>
<evidence type="ECO:0000256" key="3">
    <source>
        <dbReference type="ARBA" id="ARBA00022723"/>
    </source>
</evidence>
<evidence type="ECO:0000256" key="6">
    <source>
        <dbReference type="PROSITE-ProRule" id="PRU00433"/>
    </source>
</evidence>
<dbReference type="InterPro" id="IPR009056">
    <property type="entry name" value="Cyt_c-like_dom"/>
</dbReference>
<dbReference type="GO" id="GO:0046872">
    <property type="term" value="F:metal ion binding"/>
    <property type="evidence" value="ECO:0007669"/>
    <property type="project" value="UniProtKB-KW"/>
</dbReference>
<name>A0A1I6YK53_9HYPH</name>
<dbReference type="AlphaFoldDB" id="A0A1I6YK53"/>
<keyword evidence="7" id="KW-0472">Membrane</keyword>
<dbReference type="GO" id="GO:0020037">
    <property type="term" value="F:heme binding"/>
    <property type="evidence" value="ECO:0007669"/>
    <property type="project" value="InterPro"/>
</dbReference>